<dbReference type="EMBL" id="BAABBN010000007">
    <property type="protein sequence ID" value="GAA3927595.1"/>
    <property type="molecule type" value="Genomic_DNA"/>
</dbReference>
<organism evidence="2 3">
    <name type="scientific">Litoribacillus peritrichatus</name>
    <dbReference type="NCBI Taxonomy" id="718191"/>
    <lineage>
        <taxon>Bacteria</taxon>
        <taxon>Pseudomonadati</taxon>
        <taxon>Pseudomonadota</taxon>
        <taxon>Gammaproteobacteria</taxon>
        <taxon>Oceanospirillales</taxon>
        <taxon>Oceanospirillaceae</taxon>
        <taxon>Litoribacillus</taxon>
    </lineage>
</organism>
<reference evidence="3" key="1">
    <citation type="journal article" date="2019" name="Int. J. Syst. Evol. Microbiol.">
        <title>The Global Catalogue of Microorganisms (GCM) 10K type strain sequencing project: providing services to taxonomists for standard genome sequencing and annotation.</title>
        <authorList>
            <consortium name="The Broad Institute Genomics Platform"/>
            <consortium name="The Broad Institute Genome Sequencing Center for Infectious Disease"/>
            <person name="Wu L."/>
            <person name="Ma J."/>
        </authorList>
    </citation>
    <scope>NUCLEOTIDE SEQUENCE [LARGE SCALE GENOMIC DNA]</scope>
    <source>
        <strain evidence="3">JCM 17551</strain>
    </source>
</reference>
<evidence type="ECO:0000256" key="1">
    <source>
        <dbReference type="SAM" id="SignalP"/>
    </source>
</evidence>
<evidence type="ECO:0000313" key="2">
    <source>
        <dbReference type="EMBL" id="GAA3927595.1"/>
    </source>
</evidence>
<dbReference type="RefSeq" id="WP_344798864.1">
    <property type="nucleotide sequence ID" value="NZ_BAABBN010000007.1"/>
</dbReference>
<evidence type="ECO:0008006" key="4">
    <source>
        <dbReference type="Google" id="ProtNLM"/>
    </source>
</evidence>
<feature type="chain" id="PRO_5047357974" description="Rap1a immunity protein domain-containing protein" evidence="1">
    <location>
        <begin position="18"/>
        <end position="132"/>
    </location>
</feature>
<keyword evidence="1" id="KW-0732">Signal</keyword>
<protein>
    <recommendedName>
        <fullName evidence="4">Rap1a immunity protein domain-containing protein</fullName>
    </recommendedName>
</protein>
<gene>
    <name evidence="2" type="ORF">GCM10022277_24960</name>
</gene>
<proteinExistence type="predicted"/>
<keyword evidence="3" id="KW-1185">Reference proteome</keyword>
<feature type="signal peptide" evidence="1">
    <location>
        <begin position="1"/>
        <end position="17"/>
    </location>
</feature>
<sequence length="132" mass="14901">MRKLLVLFLVFTAQVFAESTGNNIESEKFIKNCKHALEILQTTRPKLIDLEASRCIDKVFQYSAASYLAKQEGAVSDFCISKEHAFPTNDMKTISVPVKAVTDFVEKYPESLQYESKFIIVAAYSEAFPCES</sequence>
<name>A0ABP7MQ26_9GAMM</name>
<comment type="caution">
    <text evidence="2">The sequence shown here is derived from an EMBL/GenBank/DDBJ whole genome shotgun (WGS) entry which is preliminary data.</text>
</comment>
<accession>A0ABP7MQ26</accession>
<dbReference type="Proteomes" id="UP001501565">
    <property type="component" value="Unassembled WGS sequence"/>
</dbReference>
<evidence type="ECO:0000313" key="3">
    <source>
        <dbReference type="Proteomes" id="UP001501565"/>
    </source>
</evidence>